<dbReference type="RefSeq" id="WP_147205827.1">
    <property type="nucleotide sequence ID" value="NZ_BJYT01000027.1"/>
</dbReference>
<evidence type="ECO:0000256" key="2">
    <source>
        <dbReference type="ARBA" id="ARBA00023015"/>
    </source>
</evidence>
<dbReference type="InterPro" id="IPR041490">
    <property type="entry name" value="KstR2_TetR_C"/>
</dbReference>
<evidence type="ECO:0000259" key="6">
    <source>
        <dbReference type="PROSITE" id="PS50977"/>
    </source>
</evidence>
<dbReference type="OrthoDB" id="9814200at2"/>
<dbReference type="PANTHER" id="PTHR30055:SF175">
    <property type="entry name" value="HTH-TYPE TRANSCRIPTIONAL REPRESSOR KSTR2"/>
    <property type="match status" value="1"/>
</dbReference>
<dbReference type="InterPro" id="IPR001647">
    <property type="entry name" value="HTH_TetR"/>
</dbReference>
<name>A0A512BIB5_9BACT</name>
<keyword evidence="1" id="KW-0678">Repressor</keyword>
<dbReference type="InterPro" id="IPR050109">
    <property type="entry name" value="HTH-type_TetR-like_transc_reg"/>
</dbReference>
<dbReference type="GO" id="GO:0000976">
    <property type="term" value="F:transcription cis-regulatory region binding"/>
    <property type="evidence" value="ECO:0007669"/>
    <property type="project" value="TreeGrafter"/>
</dbReference>
<keyword evidence="4" id="KW-0804">Transcription</keyword>
<dbReference type="Pfam" id="PF00440">
    <property type="entry name" value="TetR_N"/>
    <property type="match status" value="1"/>
</dbReference>
<protein>
    <recommendedName>
        <fullName evidence="6">HTH tetR-type domain-containing protein</fullName>
    </recommendedName>
</protein>
<dbReference type="GO" id="GO:0003700">
    <property type="term" value="F:DNA-binding transcription factor activity"/>
    <property type="evidence" value="ECO:0007669"/>
    <property type="project" value="TreeGrafter"/>
</dbReference>
<dbReference type="Pfam" id="PF17932">
    <property type="entry name" value="TetR_C_24"/>
    <property type="match status" value="1"/>
</dbReference>
<feature type="domain" description="HTH tetR-type" evidence="6">
    <location>
        <begin position="10"/>
        <end position="70"/>
    </location>
</feature>
<evidence type="ECO:0000256" key="1">
    <source>
        <dbReference type="ARBA" id="ARBA00022491"/>
    </source>
</evidence>
<dbReference type="SUPFAM" id="SSF48498">
    <property type="entry name" value="Tetracyclin repressor-like, C-terminal domain"/>
    <property type="match status" value="1"/>
</dbReference>
<evidence type="ECO:0000256" key="4">
    <source>
        <dbReference type="ARBA" id="ARBA00023163"/>
    </source>
</evidence>
<keyword evidence="3 5" id="KW-0238">DNA-binding</keyword>
<dbReference type="Gene3D" id="1.10.357.10">
    <property type="entry name" value="Tetracycline Repressor, domain 2"/>
    <property type="match status" value="1"/>
</dbReference>
<gene>
    <name evidence="7" type="ORF">SAE01_42080</name>
</gene>
<dbReference type="Gene3D" id="1.10.10.60">
    <property type="entry name" value="Homeodomain-like"/>
    <property type="match status" value="1"/>
</dbReference>
<reference evidence="7 8" key="1">
    <citation type="submission" date="2019-07" db="EMBL/GenBank/DDBJ databases">
        <title>Whole genome shotgun sequence of Segetibacter aerophilus NBRC 106135.</title>
        <authorList>
            <person name="Hosoyama A."/>
            <person name="Uohara A."/>
            <person name="Ohji S."/>
            <person name="Ichikawa N."/>
        </authorList>
    </citation>
    <scope>NUCLEOTIDE SEQUENCE [LARGE SCALE GENOMIC DNA]</scope>
    <source>
        <strain evidence="7 8">NBRC 106135</strain>
    </source>
</reference>
<evidence type="ECO:0000256" key="3">
    <source>
        <dbReference type="ARBA" id="ARBA00023125"/>
    </source>
</evidence>
<dbReference type="InterPro" id="IPR009057">
    <property type="entry name" value="Homeodomain-like_sf"/>
</dbReference>
<evidence type="ECO:0000313" key="7">
    <source>
        <dbReference type="EMBL" id="GEO11712.1"/>
    </source>
</evidence>
<organism evidence="7 8">
    <name type="scientific">Segetibacter aerophilus</name>
    <dbReference type="NCBI Taxonomy" id="670293"/>
    <lineage>
        <taxon>Bacteria</taxon>
        <taxon>Pseudomonadati</taxon>
        <taxon>Bacteroidota</taxon>
        <taxon>Chitinophagia</taxon>
        <taxon>Chitinophagales</taxon>
        <taxon>Chitinophagaceae</taxon>
        <taxon>Segetibacter</taxon>
    </lineage>
</organism>
<dbReference type="AlphaFoldDB" id="A0A512BIB5"/>
<dbReference type="PRINTS" id="PR00455">
    <property type="entry name" value="HTHTETR"/>
</dbReference>
<keyword evidence="2" id="KW-0805">Transcription regulation</keyword>
<evidence type="ECO:0000313" key="8">
    <source>
        <dbReference type="Proteomes" id="UP000321513"/>
    </source>
</evidence>
<dbReference type="Proteomes" id="UP000321513">
    <property type="component" value="Unassembled WGS sequence"/>
</dbReference>
<proteinExistence type="predicted"/>
<accession>A0A512BIB5</accession>
<sequence>MGKIKPTENNSKREFIIGHAARLFKEKGYKAASMRELAAVVGVEAASLYNHIESKNDLLEAICMNVANRYTSHISDLENQPGPVIDKIEKLLRFHVREMMDNYEEVYVTDHDWRNMDEPHLSEYREMRRNYRKRFAAVVQQGVDNKEIKAVDANSAVMIFINAIGAVDQWHRIVHKVNRNDLEENIITILVDGIRN</sequence>
<dbReference type="SUPFAM" id="SSF46689">
    <property type="entry name" value="Homeodomain-like"/>
    <property type="match status" value="1"/>
</dbReference>
<comment type="caution">
    <text evidence="7">The sequence shown here is derived from an EMBL/GenBank/DDBJ whole genome shotgun (WGS) entry which is preliminary data.</text>
</comment>
<dbReference type="PANTHER" id="PTHR30055">
    <property type="entry name" value="HTH-TYPE TRANSCRIPTIONAL REGULATOR RUTR"/>
    <property type="match status" value="1"/>
</dbReference>
<evidence type="ECO:0000256" key="5">
    <source>
        <dbReference type="PROSITE-ProRule" id="PRU00335"/>
    </source>
</evidence>
<dbReference type="EMBL" id="BJYT01000027">
    <property type="protein sequence ID" value="GEO11712.1"/>
    <property type="molecule type" value="Genomic_DNA"/>
</dbReference>
<dbReference type="PROSITE" id="PS50977">
    <property type="entry name" value="HTH_TETR_2"/>
    <property type="match status" value="1"/>
</dbReference>
<dbReference type="InterPro" id="IPR036271">
    <property type="entry name" value="Tet_transcr_reg_TetR-rel_C_sf"/>
</dbReference>
<keyword evidence="8" id="KW-1185">Reference proteome</keyword>
<feature type="DNA-binding region" description="H-T-H motif" evidence="5">
    <location>
        <begin position="33"/>
        <end position="52"/>
    </location>
</feature>